<sequence length="228" mass="25638">MQSSTLGGPTYGSFQVLCLKNNLDRHALDWFISEVEPINHDSEIAHGLASILCLMHEQFVTSATAQQATKEFEVVCYNSATGIEKLVSEFICMANKMREPPLAFTVRQRFMRLITAGAHNKLVEGGLVAEYSTLEVFKNHAKRVLESYSDEADEHYNHGNHRHHDHEDAHEIPADEMEGLWGRFQYDEIFDDADPDGICVGAMCYAGSMCIEPTAEDPPIGWYVLIKT</sequence>
<organism evidence="1 2">
    <name type="scientific">Mycena rosella</name>
    <name type="common">Pink bonnet</name>
    <name type="synonym">Agaricus rosellus</name>
    <dbReference type="NCBI Taxonomy" id="1033263"/>
    <lineage>
        <taxon>Eukaryota</taxon>
        <taxon>Fungi</taxon>
        <taxon>Dikarya</taxon>
        <taxon>Basidiomycota</taxon>
        <taxon>Agaricomycotina</taxon>
        <taxon>Agaricomycetes</taxon>
        <taxon>Agaricomycetidae</taxon>
        <taxon>Agaricales</taxon>
        <taxon>Marasmiineae</taxon>
        <taxon>Mycenaceae</taxon>
        <taxon>Mycena</taxon>
    </lineage>
</organism>
<gene>
    <name evidence="1" type="ORF">B0H17DRAFT_1213813</name>
</gene>
<name>A0AAD7G1K5_MYCRO</name>
<reference evidence="1" key="1">
    <citation type="submission" date="2023-03" db="EMBL/GenBank/DDBJ databases">
        <title>Massive genome expansion in bonnet fungi (Mycena s.s.) driven by repeated elements and novel gene families across ecological guilds.</title>
        <authorList>
            <consortium name="Lawrence Berkeley National Laboratory"/>
            <person name="Harder C.B."/>
            <person name="Miyauchi S."/>
            <person name="Viragh M."/>
            <person name="Kuo A."/>
            <person name="Thoen E."/>
            <person name="Andreopoulos B."/>
            <person name="Lu D."/>
            <person name="Skrede I."/>
            <person name="Drula E."/>
            <person name="Henrissat B."/>
            <person name="Morin E."/>
            <person name="Kohler A."/>
            <person name="Barry K."/>
            <person name="LaButti K."/>
            <person name="Morin E."/>
            <person name="Salamov A."/>
            <person name="Lipzen A."/>
            <person name="Mereny Z."/>
            <person name="Hegedus B."/>
            <person name="Baldrian P."/>
            <person name="Stursova M."/>
            <person name="Weitz H."/>
            <person name="Taylor A."/>
            <person name="Grigoriev I.V."/>
            <person name="Nagy L.G."/>
            <person name="Martin F."/>
            <person name="Kauserud H."/>
        </authorList>
    </citation>
    <scope>NUCLEOTIDE SEQUENCE</scope>
    <source>
        <strain evidence="1">CBHHK067</strain>
    </source>
</reference>
<evidence type="ECO:0000313" key="2">
    <source>
        <dbReference type="Proteomes" id="UP001221757"/>
    </source>
</evidence>
<proteinExistence type="predicted"/>
<dbReference type="Proteomes" id="UP001221757">
    <property type="component" value="Unassembled WGS sequence"/>
</dbReference>
<protein>
    <submittedName>
        <fullName evidence="1">Uncharacterized protein</fullName>
    </submittedName>
</protein>
<evidence type="ECO:0000313" key="1">
    <source>
        <dbReference type="EMBL" id="KAJ7656208.1"/>
    </source>
</evidence>
<dbReference type="AlphaFoldDB" id="A0AAD7G1K5"/>
<accession>A0AAD7G1K5</accession>
<keyword evidence="2" id="KW-1185">Reference proteome</keyword>
<dbReference type="EMBL" id="JARKIE010000302">
    <property type="protein sequence ID" value="KAJ7656208.1"/>
    <property type="molecule type" value="Genomic_DNA"/>
</dbReference>
<comment type="caution">
    <text evidence="1">The sequence shown here is derived from an EMBL/GenBank/DDBJ whole genome shotgun (WGS) entry which is preliminary data.</text>
</comment>